<evidence type="ECO:0000256" key="2">
    <source>
        <dbReference type="SAM" id="MobiDB-lite"/>
    </source>
</evidence>
<dbReference type="EMBL" id="JADQDF010000001">
    <property type="protein sequence ID" value="MBW0129866.1"/>
    <property type="molecule type" value="Genomic_DNA"/>
</dbReference>
<organism evidence="4 5">
    <name type="scientific">Pseudonocardia oceani</name>
    <dbReference type="NCBI Taxonomy" id="2792013"/>
    <lineage>
        <taxon>Bacteria</taxon>
        <taxon>Bacillati</taxon>
        <taxon>Actinomycetota</taxon>
        <taxon>Actinomycetes</taxon>
        <taxon>Pseudonocardiales</taxon>
        <taxon>Pseudonocardiaceae</taxon>
        <taxon>Pseudonocardia</taxon>
    </lineage>
</organism>
<evidence type="ECO:0000313" key="5">
    <source>
        <dbReference type="Proteomes" id="UP000694300"/>
    </source>
</evidence>
<dbReference type="Proteomes" id="UP000694300">
    <property type="component" value="Unassembled WGS sequence"/>
</dbReference>
<feature type="region of interest" description="Disordered" evidence="2">
    <location>
        <begin position="291"/>
        <end position="317"/>
    </location>
</feature>
<dbReference type="InterPro" id="IPR006016">
    <property type="entry name" value="UspA"/>
</dbReference>
<reference evidence="4 5" key="1">
    <citation type="submission" date="2020-11" db="EMBL/GenBank/DDBJ databases">
        <title>Pseudonocardia abyssalis sp. nov. and Pseudonocardia oceani sp. nov., description and phylogenomic analysis of two novel actinomycetes isolated from the deep Southern Ocean.</title>
        <authorList>
            <person name="Parra J."/>
        </authorList>
    </citation>
    <scope>NUCLEOTIDE SEQUENCE [LARGE SCALE GENOMIC DNA]</scope>
    <source>
        <strain evidence="5">KRD185</strain>
    </source>
</reference>
<feature type="domain" description="UspA" evidence="3">
    <location>
        <begin position="156"/>
        <end position="289"/>
    </location>
</feature>
<dbReference type="RefSeq" id="WP_218589055.1">
    <property type="nucleotide sequence ID" value="NZ_JADQDE010000061.1"/>
</dbReference>
<evidence type="ECO:0000259" key="3">
    <source>
        <dbReference type="Pfam" id="PF00582"/>
    </source>
</evidence>
<evidence type="ECO:0000256" key="1">
    <source>
        <dbReference type="ARBA" id="ARBA00008791"/>
    </source>
</evidence>
<dbReference type="Pfam" id="PF00582">
    <property type="entry name" value="Usp"/>
    <property type="match status" value="2"/>
</dbReference>
<keyword evidence="5" id="KW-1185">Reference proteome</keyword>
<comment type="caution">
    <text evidence="4">The sequence shown here is derived from an EMBL/GenBank/DDBJ whole genome shotgun (WGS) entry which is preliminary data.</text>
</comment>
<dbReference type="PANTHER" id="PTHR46268">
    <property type="entry name" value="STRESS RESPONSE PROTEIN NHAX"/>
    <property type="match status" value="1"/>
</dbReference>
<accession>A0ABS6UDA5</accession>
<protein>
    <submittedName>
        <fullName evidence="4">Universal stress protein</fullName>
    </submittedName>
</protein>
<name>A0ABS6UDA5_9PSEU</name>
<proteinExistence type="inferred from homology"/>
<gene>
    <name evidence="4" type="ORF">I4I82_19565</name>
</gene>
<dbReference type="PANTHER" id="PTHR46268:SF6">
    <property type="entry name" value="UNIVERSAL STRESS PROTEIN UP12"/>
    <property type="match status" value="1"/>
</dbReference>
<feature type="domain" description="UspA" evidence="3">
    <location>
        <begin position="7"/>
        <end position="143"/>
    </location>
</feature>
<sequence length="317" mass="32058">MNADRAPVVVGVGGAGTSDAAVEWASAEAAARGCPLLLVHAFHPPLCADPCGVLPPVDALVAAREEAEEVLAHAVARARAVASDGQVSTALLLGAPARALLDAARGASLLVLGRPAANGLRGLLGRSVAVRVPVQAPCPVVVIGAPRTDDGPCPPRVVVGVGAAESSAAVGFGFRAARQRGVPLVVVHAWTPDPPADLEGVAAPPSTAEARARRTLACAIGCWEPAFPDVAVHGALVHGRPEHALVARSRGAALLVVGTSGRERLLGSALGPVGRATLHRGGCPVAIVRHDHPRTPWSPAAPGREHGGSGRRRTWPA</sequence>
<evidence type="ECO:0000313" key="4">
    <source>
        <dbReference type="EMBL" id="MBW0129866.1"/>
    </source>
</evidence>
<comment type="similarity">
    <text evidence="1">Belongs to the universal stress protein A family.</text>
</comment>